<dbReference type="InterPro" id="IPR006450">
    <property type="entry name" value="Phage_HK97_gp6-like"/>
</dbReference>
<dbReference type="EMBL" id="JAKHLF010000001">
    <property type="protein sequence ID" value="MCZ3844162.1"/>
    <property type="molecule type" value="Genomic_DNA"/>
</dbReference>
<dbReference type="RefSeq" id="WP_265669151.1">
    <property type="nucleotide sequence ID" value="NZ_JAKHKO010000001.1"/>
</dbReference>
<protein>
    <submittedName>
        <fullName evidence="1">Head-tail connector protein</fullName>
    </submittedName>
</protein>
<name>A0AAP3M3H6_9LACO</name>
<dbReference type="Proteomes" id="UP001213015">
    <property type="component" value="Unassembled WGS sequence"/>
</dbReference>
<comment type="caution">
    <text evidence="1">The sequence shown here is derived from an EMBL/GenBank/DDBJ whole genome shotgun (WGS) entry which is preliminary data.</text>
</comment>
<dbReference type="NCBIfam" id="TIGR01560">
    <property type="entry name" value="put_DNA_pack"/>
    <property type="match status" value="1"/>
</dbReference>
<reference evidence="1" key="1">
    <citation type="submission" date="2022-01" db="EMBL/GenBank/DDBJ databases">
        <title>VMRC isolate genome collection.</title>
        <authorList>
            <person name="France M."/>
            <person name="Rutt L."/>
            <person name="Humphrys M."/>
            <person name="Ravel J."/>
        </authorList>
    </citation>
    <scope>NUCLEOTIDE SEQUENCE</scope>
    <source>
        <strain evidence="1">C0127B5</strain>
    </source>
</reference>
<evidence type="ECO:0000313" key="2">
    <source>
        <dbReference type="Proteomes" id="UP001213015"/>
    </source>
</evidence>
<dbReference type="InterPro" id="IPR021146">
    <property type="entry name" value="Phage_gp6-like_head-tail"/>
</dbReference>
<organism evidence="1 2">
    <name type="scientific">Lactobacillus mulieris</name>
    <dbReference type="NCBI Taxonomy" id="2508708"/>
    <lineage>
        <taxon>Bacteria</taxon>
        <taxon>Bacillati</taxon>
        <taxon>Bacillota</taxon>
        <taxon>Bacilli</taxon>
        <taxon>Lactobacillales</taxon>
        <taxon>Lactobacillaceae</taxon>
        <taxon>Lactobacillus</taxon>
    </lineage>
</organism>
<accession>A0AAP3M3H6</accession>
<evidence type="ECO:0000313" key="1">
    <source>
        <dbReference type="EMBL" id="MCZ3844162.1"/>
    </source>
</evidence>
<dbReference type="AlphaFoldDB" id="A0AAP3M3H6"/>
<dbReference type="CDD" id="cd08054">
    <property type="entry name" value="gp6"/>
    <property type="match status" value="1"/>
</dbReference>
<dbReference type="Pfam" id="PF05135">
    <property type="entry name" value="Phage_connect_1"/>
    <property type="match status" value="1"/>
</dbReference>
<gene>
    <name evidence="1" type="ORF">L2422_01310</name>
</gene>
<sequence>MSIATLTSSVSSEDLELAKSFCKVDGTEEDDLMQTLILMARRDIIGQVGSEIDDFFDDNKTFTIAVCMKVYHNYKNRDGTTRAMTWDITDGYHSLINSMKDEYRVILWKREQEDGKQTY</sequence>
<proteinExistence type="predicted"/>
<dbReference type="Gene3D" id="1.10.3230.30">
    <property type="entry name" value="Phage gp6-like head-tail connector protein"/>
    <property type="match status" value="1"/>
</dbReference>